<comment type="caution">
    <text evidence="1">The sequence shown here is derived from an EMBL/GenBank/DDBJ whole genome shotgun (WGS) entry which is preliminary data.</text>
</comment>
<evidence type="ECO:0000313" key="1">
    <source>
        <dbReference type="EMBL" id="KAK9844589.1"/>
    </source>
</evidence>
<proteinExistence type="predicted"/>
<gene>
    <name evidence="1" type="ORF">WJX74_004362</name>
</gene>
<protein>
    <submittedName>
        <fullName evidence="1">Uncharacterized protein</fullName>
    </submittedName>
</protein>
<dbReference type="EMBL" id="JALJOS010000001">
    <property type="protein sequence ID" value="KAK9844589.1"/>
    <property type="molecule type" value="Genomic_DNA"/>
</dbReference>
<keyword evidence="2" id="KW-1185">Reference proteome</keyword>
<sequence>MIPSQECLTTLGDWIPMMRARCWCQCCGWRRRRTDWIDPEVALPQHQEKHRPFNPEAIEEVPKGWGTMSRDCKEALSSVIVTSSDCSEPIPAAACSTASGVR</sequence>
<evidence type="ECO:0000313" key="2">
    <source>
        <dbReference type="Proteomes" id="UP001438707"/>
    </source>
</evidence>
<dbReference type="Proteomes" id="UP001438707">
    <property type="component" value="Unassembled WGS sequence"/>
</dbReference>
<organism evidence="1 2">
    <name type="scientific">Apatococcus lobatus</name>
    <dbReference type="NCBI Taxonomy" id="904363"/>
    <lineage>
        <taxon>Eukaryota</taxon>
        <taxon>Viridiplantae</taxon>
        <taxon>Chlorophyta</taxon>
        <taxon>core chlorophytes</taxon>
        <taxon>Trebouxiophyceae</taxon>
        <taxon>Chlorellales</taxon>
        <taxon>Chlorellaceae</taxon>
        <taxon>Apatococcus</taxon>
    </lineage>
</organism>
<dbReference type="AlphaFoldDB" id="A0AAW1SE90"/>
<reference evidence="1 2" key="1">
    <citation type="journal article" date="2024" name="Nat. Commun.">
        <title>Phylogenomics reveals the evolutionary origins of lichenization in chlorophyte algae.</title>
        <authorList>
            <person name="Puginier C."/>
            <person name="Libourel C."/>
            <person name="Otte J."/>
            <person name="Skaloud P."/>
            <person name="Haon M."/>
            <person name="Grisel S."/>
            <person name="Petersen M."/>
            <person name="Berrin J.G."/>
            <person name="Delaux P.M."/>
            <person name="Dal Grande F."/>
            <person name="Keller J."/>
        </authorList>
    </citation>
    <scope>NUCLEOTIDE SEQUENCE [LARGE SCALE GENOMIC DNA]</scope>
    <source>
        <strain evidence="1 2">SAG 2145</strain>
    </source>
</reference>
<accession>A0AAW1SE90</accession>
<name>A0AAW1SE90_9CHLO</name>